<dbReference type="SUPFAM" id="SSF53335">
    <property type="entry name" value="S-adenosyl-L-methionine-dependent methyltransferases"/>
    <property type="match status" value="1"/>
</dbReference>
<dbReference type="PANTHER" id="PTHR44942">
    <property type="entry name" value="METHYLTRANSF_11 DOMAIN-CONTAINING PROTEIN"/>
    <property type="match status" value="1"/>
</dbReference>
<keyword evidence="2 5" id="KW-0489">Methyltransferase</keyword>
<dbReference type="Proteomes" id="UP000505377">
    <property type="component" value="Chromosome"/>
</dbReference>
<dbReference type="RefSeq" id="WP_172156801.1">
    <property type="nucleotide sequence ID" value="NZ_CP053564.1"/>
</dbReference>
<evidence type="ECO:0000256" key="1">
    <source>
        <dbReference type="ARBA" id="ARBA00008361"/>
    </source>
</evidence>
<sequence length="247" mass="25891">MTPRPRARLFGTVAAAYAEHRPGYPDAAAWALEPVADRPEPHVLDLGAGTGKLAAALPPGVRVTAVDPDTAMLRELRRHVPHALAVAGTAERVPLAGGSVDAVVVGQAWHWFDPDRALAEIARVLRPGGVLAVVGSDDDGTEWMRGFGEAAARGRPVANGAGAAALALPPHPAFAPPESAAFPNPVRTTTDGLLATMATHSWALLSEPADRDAAFARIRDYVATRPETASGEFVLPLVTTVLRALRR</sequence>
<proteinExistence type="inferred from homology"/>
<gene>
    <name evidence="5" type="ORF">HOP40_09575</name>
</gene>
<dbReference type="AlphaFoldDB" id="A0A6M6JI03"/>
<dbReference type="InterPro" id="IPR051052">
    <property type="entry name" value="Diverse_substrate_MTase"/>
</dbReference>
<feature type="domain" description="Methyltransferase type 11" evidence="4">
    <location>
        <begin position="44"/>
        <end position="132"/>
    </location>
</feature>
<evidence type="ECO:0000259" key="4">
    <source>
        <dbReference type="Pfam" id="PF08241"/>
    </source>
</evidence>
<dbReference type="CDD" id="cd02440">
    <property type="entry name" value="AdoMet_MTases"/>
    <property type="match status" value="1"/>
</dbReference>
<comment type="similarity">
    <text evidence="1">Belongs to the methyltransferase superfamily.</text>
</comment>
<dbReference type="KEGG" id="pbro:HOP40_09575"/>
<evidence type="ECO:0000256" key="3">
    <source>
        <dbReference type="ARBA" id="ARBA00022679"/>
    </source>
</evidence>
<accession>A0A6M6JI03</accession>
<protein>
    <submittedName>
        <fullName evidence="5">Class I SAM-dependent methyltransferase</fullName>
    </submittedName>
</protein>
<dbReference type="InterPro" id="IPR029063">
    <property type="entry name" value="SAM-dependent_MTases_sf"/>
</dbReference>
<dbReference type="PANTHER" id="PTHR44942:SF4">
    <property type="entry name" value="METHYLTRANSFERASE TYPE 11 DOMAIN-CONTAINING PROTEIN"/>
    <property type="match status" value="1"/>
</dbReference>
<dbReference type="GO" id="GO:0032259">
    <property type="term" value="P:methylation"/>
    <property type="evidence" value="ECO:0007669"/>
    <property type="project" value="UniProtKB-KW"/>
</dbReference>
<keyword evidence="6" id="KW-1185">Reference proteome</keyword>
<reference evidence="5 6" key="1">
    <citation type="submission" date="2020-05" db="EMBL/GenBank/DDBJ databases">
        <authorList>
            <person name="Mo P."/>
        </authorList>
    </citation>
    <scope>NUCLEOTIDE SEQUENCE [LARGE SCALE GENOMIC DNA]</scope>
    <source>
        <strain evidence="5 6">Gen01</strain>
    </source>
</reference>
<dbReference type="EMBL" id="CP053564">
    <property type="protein sequence ID" value="QJY46021.1"/>
    <property type="molecule type" value="Genomic_DNA"/>
</dbReference>
<dbReference type="Gene3D" id="3.40.50.150">
    <property type="entry name" value="Vaccinia Virus protein VP39"/>
    <property type="match status" value="1"/>
</dbReference>
<dbReference type="GO" id="GO:0008757">
    <property type="term" value="F:S-adenosylmethionine-dependent methyltransferase activity"/>
    <property type="evidence" value="ECO:0007669"/>
    <property type="project" value="InterPro"/>
</dbReference>
<evidence type="ECO:0000256" key="2">
    <source>
        <dbReference type="ARBA" id="ARBA00022603"/>
    </source>
</evidence>
<evidence type="ECO:0000313" key="6">
    <source>
        <dbReference type="Proteomes" id="UP000505377"/>
    </source>
</evidence>
<dbReference type="InterPro" id="IPR013216">
    <property type="entry name" value="Methyltransf_11"/>
</dbReference>
<name>A0A6M6JI03_9PSEU</name>
<keyword evidence="3 5" id="KW-0808">Transferase</keyword>
<evidence type="ECO:0000313" key="5">
    <source>
        <dbReference type="EMBL" id="QJY46021.1"/>
    </source>
</evidence>
<organism evidence="5 6">
    <name type="scientific">Pseudonocardia broussonetiae</name>
    <dbReference type="NCBI Taxonomy" id="2736640"/>
    <lineage>
        <taxon>Bacteria</taxon>
        <taxon>Bacillati</taxon>
        <taxon>Actinomycetota</taxon>
        <taxon>Actinomycetes</taxon>
        <taxon>Pseudonocardiales</taxon>
        <taxon>Pseudonocardiaceae</taxon>
        <taxon>Pseudonocardia</taxon>
    </lineage>
</organism>
<dbReference type="Pfam" id="PF08241">
    <property type="entry name" value="Methyltransf_11"/>
    <property type="match status" value="1"/>
</dbReference>